<dbReference type="NCBIfam" id="TIGR00324">
    <property type="entry name" value="endA"/>
    <property type="match status" value="1"/>
</dbReference>
<gene>
    <name evidence="12" type="ORF">CANTADRAFT_6764</name>
</gene>
<feature type="active site" evidence="9">
    <location>
        <position position="292"/>
    </location>
</feature>
<dbReference type="InterPro" id="IPR036167">
    <property type="entry name" value="tRNA_intron_Endo_cat-like_sf"/>
</dbReference>
<dbReference type="InterPro" id="IPR016589">
    <property type="entry name" value="tRNA_splic_SEN2"/>
</dbReference>
<keyword evidence="4 8" id="KW-0456">Lyase</keyword>
<feature type="coiled-coil region" evidence="10">
    <location>
        <begin position="124"/>
        <end position="160"/>
    </location>
</feature>
<accession>A0A1E4SG37</accession>
<dbReference type="InterPro" id="IPR006677">
    <property type="entry name" value="tRNA_intron_Endonuc_cat-like"/>
</dbReference>
<dbReference type="PANTHER" id="PTHR21227">
    <property type="entry name" value="TRNA-SPLICING ENDONUCLEASE SUBUNIT SEN2"/>
    <property type="match status" value="1"/>
</dbReference>
<dbReference type="InterPro" id="IPR006676">
    <property type="entry name" value="tRNA_splic"/>
</dbReference>
<evidence type="ECO:0000256" key="7">
    <source>
        <dbReference type="ARBA" id="ARBA00071058"/>
    </source>
</evidence>
<dbReference type="GO" id="GO:0000379">
    <property type="term" value="P:tRNA-type intron splice site recognition and cleavage"/>
    <property type="evidence" value="ECO:0007669"/>
    <property type="project" value="EnsemblFungi"/>
</dbReference>
<dbReference type="GO" id="GO:0000213">
    <property type="term" value="F:tRNA-intron lyase activity"/>
    <property type="evidence" value="ECO:0007669"/>
    <property type="project" value="UniProtKB-UniRule"/>
</dbReference>
<dbReference type="FunFam" id="3.40.1350.10:FF:000011">
    <property type="entry name" value="tRNA-splicing endonuclease subunit Sen2"/>
    <property type="match status" value="1"/>
</dbReference>
<comment type="subunit">
    <text evidence="6">Heterotetramer composed of SEN2, SEN15, SEN34 and SEN54. Interacts directly with SEN54.</text>
</comment>
<feature type="domain" description="tRNA intron endonuclease catalytic" evidence="11">
    <location>
        <begin position="254"/>
        <end position="333"/>
    </location>
</feature>
<evidence type="ECO:0000313" key="13">
    <source>
        <dbReference type="Proteomes" id="UP000094285"/>
    </source>
</evidence>
<evidence type="ECO:0000256" key="9">
    <source>
        <dbReference type="PIRSR" id="PIRSR011789-1"/>
    </source>
</evidence>
<sequence>MKGGKTSRKVLNELYARPLPLVLSSEAYNVTIPNVFPHNPISWIYLVWKIVQINTLNRVPQSQIPALTVQLEESIFKVADEADFITLWRCGFFGKGVLSRSEPTWKERSIKRFNTVQNDKQFSMEELTKKRRDERKKFKAERAKLQELELKQRKEELSSEDAASLEGLKILLSKMRMNPSIKNISTDDLKVETEESELADIIDLEYLQLQAIETFYLKFALNVINVYESHLLSTLQLFDRCCRLSQGEGPNNTFIIEYSVYHYFRSLGWCVRSGIKFGCDMLLYKRGPPFTHAEFAVMIIPGDEKLCRDWFDMAAIARVIGTVKKTLVLAFVEYPNRETYDQILLSEFEDEKEKFTQLLGKYRVTEILYRRWAPGRTRD</sequence>
<feature type="active site" evidence="9">
    <location>
        <position position="325"/>
    </location>
</feature>
<evidence type="ECO:0000259" key="11">
    <source>
        <dbReference type="Pfam" id="PF01974"/>
    </source>
</evidence>
<evidence type="ECO:0000256" key="8">
    <source>
        <dbReference type="PIRNR" id="PIRNR011789"/>
    </source>
</evidence>
<comment type="similarity">
    <text evidence="1 8">Belongs to the tRNA-intron endonuclease family.</text>
</comment>
<dbReference type="OrthoDB" id="10249562at2759"/>
<dbReference type="STRING" id="984487.A0A1E4SG37"/>
<dbReference type="CDD" id="cd22363">
    <property type="entry name" value="tRNA-intron_lyase_C"/>
    <property type="match status" value="1"/>
</dbReference>
<organism evidence="12 13">
    <name type="scientific">Suhomyces tanzawaensis NRRL Y-17324</name>
    <dbReference type="NCBI Taxonomy" id="984487"/>
    <lineage>
        <taxon>Eukaryota</taxon>
        <taxon>Fungi</taxon>
        <taxon>Dikarya</taxon>
        <taxon>Ascomycota</taxon>
        <taxon>Saccharomycotina</taxon>
        <taxon>Pichiomycetes</taxon>
        <taxon>Debaryomycetaceae</taxon>
        <taxon>Suhomyces</taxon>
    </lineage>
</organism>
<proteinExistence type="inferred from homology"/>
<keyword evidence="3 8" id="KW-0819">tRNA processing</keyword>
<name>A0A1E4SG37_9ASCO</name>
<evidence type="ECO:0000313" key="12">
    <source>
        <dbReference type="EMBL" id="ODV78372.1"/>
    </source>
</evidence>
<dbReference type="AlphaFoldDB" id="A0A1E4SG37"/>
<evidence type="ECO:0000256" key="4">
    <source>
        <dbReference type="ARBA" id="ARBA00023239"/>
    </source>
</evidence>
<keyword evidence="13" id="KW-1185">Reference proteome</keyword>
<dbReference type="EMBL" id="KV453913">
    <property type="protein sequence ID" value="ODV78372.1"/>
    <property type="molecule type" value="Genomic_DNA"/>
</dbReference>
<dbReference type="Pfam" id="PF01974">
    <property type="entry name" value="tRNA_int_endo"/>
    <property type="match status" value="1"/>
</dbReference>
<dbReference type="Gene3D" id="3.40.1350.10">
    <property type="match status" value="1"/>
</dbReference>
<dbReference type="RefSeq" id="XP_020063494.1">
    <property type="nucleotide sequence ID" value="XM_020210962.1"/>
</dbReference>
<evidence type="ECO:0000256" key="6">
    <source>
        <dbReference type="ARBA" id="ARBA00062061"/>
    </source>
</evidence>
<dbReference type="Proteomes" id="UP000094285">
    <property type="component" value="Unassembled WGS sequence"/>
</dbReference>
<protein>
    <recommendedName>
        <fullName evidence="7 8">tRNA-splicing endonuclease subunit Sen2</fullName>
        <ecNumber evidence="2 8">4.6.1.16</ecNumber>
    </recommendedName>
</protein>
<dbReference type="PANTHER" id="PTHR21227:SF0">
    <property type="entry name" value="TRNA-SPLICING ENDONUCLEASE SUBUNIT SEN2"/>
    <property type="match status" value="1"/>
</dbReference>
<dbReference type="PIRSF" id="PIRSF011789">
    <property type="entry name" value="tRNA_splic_SEN2"/>
    <property type="match status" value="1"/>
</dbReference>
<evidence type="ECO:0000256" key="2">
    <source>
        <dbReference type="ARBA" id="ARBA00012573"/>
    </source>
</evidence>
<feature type="active site" evidence="9">
    <location>
        <position position="284"/>
    </location>
</feature>
<evidence type="ECO:0000256" key="1">
    <source>
        <dbReference type="ARBA" id="ARBA00008078"/>
    </source>
</evidence>
<dbReference type="SUPFAM" id="SSF53032">
    <property type="entry name" value="tRNA-intron endonuclease catalytic domain-like"/>
    <property type="match status" value="1"/>
</dbReference>
<dbReference type="GO" id="GO:0003676">
    <property type="term" value="F:nucleic acid binding"/>
    <property type="evidence" value="ECO:0007669"/>
    <property type="project" value="InterPro"/>
</dbReference>
<evidence type="ECO:0000256" key="3">
    <source>
        <dbReference type="ARBA" id="ARBA00022694"/>
    </source>
</evidence>
<dbReference type="EC" id="4.6.1.16" evidence="2 8"/>
<dbReference type="GeneID" id="30985098"/>
<reference evidence="13" key="1">
    <citation type="submission" date="2016-05" db="EMBL/GenBank/DDBJ databases">
        <title>Comparative genomics of biotechnologically important yeasts.</title>
        <authorList>
            <consortium name="DOE Joint Genome Institute"/>
            <person name="Riley R."/>
            <person name="Haridas S."/>
            <person name="Wolfe K.H."/>
            <person name="Lopes M.R."/>
            <person name="Hittinger C.T."/>
            <person name="Goker M."/>
            <person name="Salamov A."/>
            <person name="Wisecaver J."/>
            <person name="Long T.M."/>
            <person name="Aerts A.L."/>
            <person name="Barry K."/>
            <person name="Choi C."/>
            <person name="Clum A."/>
            <person name="Coughlan A.Y."/>
            <person name="Deshpande S."/>
            <person name="Douglass A.P."/>
            <person name="Hanson S.J."/>
            <person name="Klenk H.-P."/>
            <person name="Labutti K."/>
            <person name="Lapidus A."/>
            <person name="Lindquist E."/>
            <person name="Lipzen A."/>
            <person name="Meier-Kolthoff J.P."/>
            <person name="Ohm R.A."/>
            <person name="Otillar R.P."/>
            <person name="Pangilinan J."/>
            <person name="Peng Y."/>
            <person name="Rokas A."/>
            <person name="Rosa C.A."/>
            <person name="Scheuner C."/>
            <person name="Sibirny A.A."/>
            <person name="Slot J.C."/>
            <person name="Stielow J.B."/>
            <person name="Sun H."/>
            <person name="Kurtzman C.P."/>
            <person name="Blackwell M."/>
            <person name="Grigoriev I.V."/>
            <person name="Jeffries T.W."/>
        </authorList>
    </citation>
    <scope>NUCLEOTIDE SEQUENCE [LARGE SCALE GENOMIC DNA]</scope>
    <source>
        <strain evidence="13">NRRL Y-17324</strain>
    </source>
</reference>
<evidence type="ECO:0000256" key="10">
    <source>
        <dbReference type="SAM" id="Coils"/>
    </source>
</evidence>
<dbReference type="InterPro" id="IPR011856">
    <property type="entry name" value="tRNA_endonuc-like_dom_sf"/>
</dbReference>
<dbReference type="GO" id="GO:0005741">
    <property type="term" value="C:mitochondrial outer membrane"/>
    <property type="evidence" value="ECO:0007669"/>
    <property type="project" value="EnsemblFungi"/>
</dbReference>
<evidence type="ECO:0000256" key="5">
    <source>
        <dbReference type="ARBA" id="ARBA00054838"/>
    </source>
</evidence>
<dbReference type="GO" id="GO:0000214">
    <property type="term" value="C:tRNA-intron endonuclease complex"/>
    <property type="evidence" value="ECO:0007669"/>
    <property type="project" value="UniProtKB-UniRule"/>
</dbReference>
<comment type="function">
    <text evidence="5">Constitutes one of the two catalytic subunit of the tRNA-splicing endonuclease complex, a complex responsible for identification and cleavage of the splice sites in pre-tRNA. It cleaves pre-tRNA at the 5'- and 3'-splice sites to release the intron. The products are an intron and two tRNA half-molecules bearing 2',3'-cyclic phosphate and 5'-OH termini. There are no conserved sequences at the splice sites, but the intron is invariably located at the same site in the gene, placing the splice sites an invariant distance from the constant structural features of the tRNA body. This subunit may anchor the endonuclease complex to the nuclear membrane. Probably carries the active site for 5'-splice site cleavage.</text>
</comment>
<keyword evidence="10" id="KW-0175">Coiled coil</keyword>